<evidence type="ECO:0000256" key="5">
    <source>
        <dbReference type="ARBA" id="ARBA00023163"/>
    </source>
</evidence>
<keyword evidence="6" id="KW-0539">Nucleus</keyword>
<dbReference type="Pfam" id="PF04858">
    <property type="entry name" value="TH1"/>
    <property type="match status" value="1"/>
</dbReference>
<keyword evidence="7" id="KW-0251">Elongation factor</keyword>
<evidence type="ECO:0000256" key="2">
    <source>
        <dbReference type="ARBA" id="ARBA00005726"/>
    </source>
</evidence>
<dbReference type="GO" id="GO:0003723">
    <property type="term" value="F:RNA binding"/>
    <property type="evidence" value="ECO:0007669"/>
    <property type="project" value="TreeGrafter"/>
</dbReference>
<dbReference type="AlphaFoldDB" id="A0AAD5XLW7"/>
<comment type="similarity">
    <text evidence="2">Belongs to the NELF-D family.</text>
</comment>
<evidence type="ECO:0000313" key="7">
    <source>
        <dbReference type="EMBL" id="KAJ3170121.1"/>
    </source>
</evidence>
<evidence type="ECO:0000256" key="6">
    <source>
        <dbReference type="ARBA" id="ARBA00023242"/>
    </source>
</evidence>
<comment type="subcellular location">
    <subcellularLocation>
        <location evidence="1">Nucleus</location>
    </subcellularLocation>
</comment>
<dbReference type="PANTHER" id="PTHR12144:SF0">
    <property type="entry name" value="NEGATIVE ELONGATION FACTOR C_D"/>
    <property type="match status" value="1"/>
</dbReference>
<name>A0AAD5XLW7_9FUNG</name>
<dbReference type="GO" id="GO:0034244">
    <property type="term" value="P:negative regulation of transcription elongation by RNA polymerase II"/>
    <property type="evidence" value="ECO:0007669"/>
    <property type="project" value="TreeGrafter"/>
</dbReference>
<accession>A0AAD5XLW7</accession>
<reference evidence="7" key="1">
    <citation type="submission" date="2020-05" db="EMBL/GenBank/DDBJ databases">
        <title>Phylogenomic resolution of chytrid fungi.</title>
        <authorList>
            <person name="Stajich J.E."/>
            <person name="Amses K."/>
            <person name="Simmons R."/>
            <person name="Seto K."/>
            <person name="Myers J."/>
            <person name="Bonds A."/>
            <person name="Quandt C.A."/>
            <person name="Barry K."/>
            <person name="Liu P."/>
            <person name="Grigoriev I."/>
            <person name="Longcore J.E."/>
            <person name="James T.Y."/>
        </authorList>
    </citation>
    <scope>NUCLEOTIDE SEQUENCE</scope>
    <source>
        <strain evidence="7">JEL0379</strain>
    </source>
</reference>
<evidence type="ECO:0000256" key="4">
    <source>
        <dbReference type="ARBA" id="ARBA00023015"/>
    </source>
</evidence>
<keyword evidence="3" id="KW-0678">Repressor</keyword>
<keyword evidence="5" id="KW-0804">Transcription</keyword>
<dbReference type="GO" id="GO:0032021">
    <property type="term" value="C:NELF complex"/>
    <property type="evidence" value="ECO:0007669"/>
    <property type="project" value="TreeGrafter"/>
</dbReference>
<gene>
    <name evidence="7" type="primary">TH1L</name>
    <name evidence="7" type="ORF">HDU87_008838</name>
</gene>
<dbReference type="EMBL" id="JADGJQ010000098">
    <property type="protein sequence ID" value="KAJ3170121.1"/>
    <property type="molecule type" value="Genomic_DNA"/>
</dbReference>
<proteinExistence type="inferred from homology"/>
<dbReference type="PANTHER" id="PTHR12144">
    <property type="entry name" value="NEGATIVE ELONGATION FACTOR D"/>
    <property type="match status" value="1"/>
</dbReference>
<keyword evidence="4" id="KW-0805">Transcription regulation</keyword>
<dbReference type="Proteomes" id="UP001212152">
    <property type="component" value="Unassembled WGS sequence"/>
</dbReference>
<comment type="caution">
    <text evidence="7">The sequence shown here is derived from an EMBL/GenBank/DDBJ whole genome shotgun (WGS) entry which is preliminary data.</text>
</comment>
<protein>
    <submittedName>
        <fullName evidence="7">Negative elongation factor C/D</fullName>
    </submittedName>
</protein>
<dbReference type="InterPro" id="IPR006942">
    <property type="entry name" value="TH1"/>
</dbReference>
<keyword evidence="7" id="KW-0648">Protein biosynthesis</keyword>
<dbReference type="GO" id="GO:0003746">
    <property type="term" value="F:translation elongation factor activity"/>
    <property type="evidence" value="ECO:0007669"/>
    <property type="project" value="UniProtKB-KW"/>
</dbReference>
<evidence type="ECO:0000256" key="1">
    <source>
        <dbReference type="ARBA" id="ARBA00004123"/>
    </source>
</evidence>
<sequence length="387" mass="43753">MDSDDSATEQYCQRFAQMMEEVPNLRESDIDEWVLNTLAPECNNDARFYVTIQRLLGKLSLDRSPDGRTWGRVFARISTLLEKHSSHATNTALAEELRASLLSSADPQISEVVIEVHRNGQVPDESVKKLYSLYHSESPPSVVYLRDPVLLDALITATFKPSRSEILLNERLWILAYASTVTDKDTAKQQTDEVQECLEALKSLDSLVSKITAMSQIPDHMSAFMQATSLPITSMALLHWVEASMELPAFYQWGFVSEEVPTPLEILDEIAITQRSVRDPLANFWLRMLRRPSTDIPPRYFLHIKQYVCDRLILMCKIGHSIPILHALLGDAKAVGEELKVYFLTNLLRAIEPPYPPRFATLVRLIASSFSAPLTIDGQIHELGMPE</sequence>
<evidence type="ECO:0000256" key="3">
    <source>
        <dbReference type="ARBA" id="ARBA00022491"/>
    </source>
</evidence>
<keyword evidence="8" id="KW-1185">Reference proteome</keyword>
<organism evidence="7 8">
    <name type="scientific">Geranomyces variabilis</name>
    <dbReference type="NCBI Taxonomy" id="109894"/>
    <lineage>
        <taxon>Eukaryota</taxon>
        <taxon>Fungi</taxon>
        <taxon>Fungi incertae sedis</taxon>
        <taxon>Chytridiomycota</taxon>
        <taxon>Chytridiomycota incertae sedis</taxon>
        <taxon>Chytridiomycetes</taxon>
        <taxon>Spizellomycetales</taxon>
        <taxon>Powellomycetaceae</taxon>
        <taxon>Geranomyces</taxon>
    </lineage>
</organism>
<evidence type="ECO:0000313" key="8">
    <source>
        <dbReference type="Proteomes" id="UP001212152"/>
    </source>
</evidence>